<organism evidence="4 5">
    <name type="scientific">Erythroxylum novogranatense</name>
    <dbReference type="NCBI Taxonomy" id="1862640"/>
    <lineage>
        <taxon>Eukaryota</taxon>
        <taxon>Viridiplantae</taxon>
        <taxon>Streptophyta</taxon>
        <taxon>Embryophyta</taxon>
        <taxon>Tracheophyta</taxon>
        <taxon>Spermatophyta</taxon>
        <taxon>Magnoliopsida</taxon>
        <taxon>eudicotyledons</taxon>
        <taxon>Gunneridae</taxon>
        <taxon>Pentapetalae</taxon>
        <taxon>rosids</taxon>
        <taxon>fabids</taxon>
        <taxon>Malpighiales</taxon>
        <taxon>Erythroxylaceae</taxon>
        <taxon>Erythroxylum</taxon>
    </lineage>
</organism>
<evidence type="ECO:0000313" key="5">
    <source>
        <dbReference type="Proteomes" id="UP001159364"/>
    </source>
</evidence>
<accession>A0AAV8S8R0</accession>
<proteinExistence type="predicted"/>
<dbReference type="GO" id="GO:0004860">
    <property type="term" value="F:protein kinase inhibitor activity"/>
    <property type="evidence" value="ECO:0007669"/>
    <property type="project" value="UniProtKB-KW"/>
</dbReference>
<dbReference type="PANTHER" id="PTHR33142:SF8">
    <property type="entry name" value="CYCLIN-DEPENDENT PROTEIN KINASE INHIBITOR SMR9"/>
    <property type="match status" value="1"/>
</dbReference>
<dbReference type="AlphaFoldDB" id="A0AAV8S8R0"/>
<feature type="region of interest" description="Disordered" evidence="3">
    <location>
        <begin position="1"/>
        <end position="20"/>
    </location>
</feature>
<reference evidence="4 5" key="1">
    <citation type="submission" date="2021-09" db="EMBL/GenBank/DDBJ databases">
        <title>Genomic insights and catalytic innovation underlie evolution of tropane alkaloids biosynthesis.</title>
        <authorList>
            <person name="Wang Y.-J."/>
            <person name="Tian T."/>
            <person name="Huang J.-P."/>
            <person name="Huang S.-X."/>
        </authorList>
    </citation>
    <scope>NUCLEOTIDE SEQUENCE [LARGE SCALE GENOMIC DNA]</scope>
    <source>
        <strain evidence="4">KIB-2018</strain>
        <tissue evidence="4">Leaf</tissue>
    </source>
</reference>
<evidence type="ECO:0000256" key="3">
    <source>
        <dbReference type="SAM" id="MobiDB-lite"/>
    </source>
</evidence>
<keyword evidence="5" id="KW-1185">Reference proteome</keyword>
<evidence type="ECO:0000256" key="2">
    <source>
        <dbReference type="ARBA" id="ARBA00023306"/>
    </source>
</evidence>
<sequence length="127" mass="14292">MALICDREEEEPEDHSPTLSEKLSRLVLQDQLKEQEQDEEARLTVNPVQEGTSTEECTTPTSKEHRIPDFMTCPPAPRKRKVVLPEKDNGAKKFNVLNVQLFKSPELDAVFGNEQECPNNGEDAAGE</sequence>
<dbReference type="InterPro" id="IPR040389">
    <property type="entry name" value="SMR"/>
</dbReference>
<protein>
    <submittedName>
        <fullName evidence="4">Uncharacterized protein</fullName>
    </submittedName>
</protein>
<dbReference type="PANTHER" id="PTHR33142">
    <property type="entry name" value="CYCLIN-DEPENDENT PROTEIN KINASE INHIBITOR SMR13"/>
    <property type="match status" value="1"/>
</dbReference>
<dbReference type="EMBL" id="JAIWQS010000012">
    <property type="protein sequence ID" value="KAJ8748502.1"/>
    <property type="molecule type" value="Genomic_DNA"/>
</dbReference>
<keyword evidence="1" id="KW-0649">Protein kinase inhibitor</keyword>
<keyword evidence="2" id="KW-0131">Cell cycle</keyword>
<evidence type="ECO:0000256" key="1">
    <source>
        <dbReference type="ARBA" id="ARBA00023013"/>
    </source>
</evidence>
<dbReference type="GO" id="GO:0032875">
    <property type="term" value="P:regulation of DNA endoreduplication"/>
    <property type="evidence" value="ECO:0007669"/>
    <property type="project" value="InterPro"/>
</dbReference>
<feature type="region of interest" description="Disordered" evidence="3">
    <location>
        <begin position="46"/>
        <end position="74"/>
    </location>
</feature>
<feature type="compositionally biased region" description="Polar residues" evidence="3">
    <location>
        <begin position="46"/>
        <end position="61"/>
    </location>
</feature>
<gene>
    <name evidence="4" type="ORF">K2173_003400</name>
</gene>
<dbReference type="Proteomes" id="UP001159364">
    <property type="component" value="Linkage Group LG12"/>
</dbReference>
<comment type="caution">
    <text evidence="4">The sequence shown here is derived from an EMBL/GenBank/DDBJ whole genome shotgun (WGS) entry which is preliminary data.</text>
</comment>
<name>A0AAV8S8R0_9ROSI</name>
<evidence type="ECO:0000313" key="4">
    <source>
        <dbReference type="EMBL" id="KAJ8748502.1"/>
    </source>
</evidence>